<evidence type="ECO:0000259" key="12">
    <source>
        <dbReference type="Pfam" id="PF13609"/>
    </source>
</evidence>
<dbReference type="PANTHER" id="PTHR34501:SF9">
    <property type="entry name" value="MAJOR OUTER MEMBRANE PROTEIN P.IA"/>
    <property type="match status" value="1"/>
</dbReference>
<evidence type="ECO:0000256" key="5">
    <source>
        <dbReference type="ARBA" id="ARBA00022692"/>
    </source>
</evidence>
<evidence type="ECO:0000256" key="9">
    <source>
        <dbReference type="ARBA" id="ARBA00023136"/>
    </source>
</evidence>
<keyword evidence="7" id="KW-0406">Ion transport</keyword>
<dbReference type="Proteomes" id="UP001385892">
    <property type="component" value="Unassembled WGS sequence"/>
</dbReference>
<dbReference type="PRINTS" id="PR00184">
    <property type="entry name" value="NEISSPPORIN"/>
</dbReference>
<keyword evidence="3" id="KW-0813">Transport</keyword>
<gene>
    <name evidence="13" type="ORF">WKW82_31990</name>
</gene>
<dbReference type="InterPro" id="IPR023614">
    <property type="entry name" value="Porin_dom_sf"/>
</dbReference>
<keyword evidence="6 11" id="KW-0732">Signal</keyword>
<dbReference type="Pfam" id="PF13609">
    <property type="entry name" value="Porin_4"/>
    <property type="match status" value="1"/>
</dbReference>
<protein>
    <submittedName>
        <fullName evidence="13">Porin</fullName>
    </submittedName>
</protein>
<keyword evidence="8" id="KW-0626">Porin</keyword>
<dbReference type="RefSeq" id="WP_340346873.1">
    <property type="nucleotide sequence ID" value="NZ_JBBKZT010000021.1"/>
</dbReference>
<keyword evidence="10" id="KW-0998">Cell outer membrane</keyword>
<evidence type="ECO:0000256" key="6">
    <source>
        <dbReference type="ARBA" id="ARBA00022729"/>
    </source>
</evidence>
<evidence type="ECO:0000256" key="8">
    <source>
        <dbReference type="ARBA" id="ARBA00023114"/>
    </source>
</evidence>
<evidence type="ECO:0000256" key="11">
    <source>
        <dbReference type="SAM" id="SignalP"/>
    </source>
</evidence>
<name>A0ABU8WUW0_9BURK</name>
<dbReference type="SUPFAM" id="SSF56935">
    <property type="entry name" value="Porins"/>
    <property type="match status" value="1"/>
</dbReference>
<feature type="signal peptide" evidence="11">
    <location>
        <begin position="1"/>
        <end position="19"/>
    </location>
</feature>
<dbReference type="InterPro" id="IPR002299">
    <property type="entry name" value="Porin_Neis"/>
</dbReference>
<organism evidence="13 14">
    <name type="scientific">Variovorax rhizosphaerae</name>
    <dbReference type="NCBI Taxonomy" id="1836200"/>
    <lineage>
        <taxon>Bacteria</taxon>
        <taxon>Pseudomonadati</taxon>
        <taxon>Pseudomonadota</taxon>
        <taxon>Betaproteobacteria</taxon>
        <taxon>Burkholderiales</taxon>
        <taxon>Comamonadaceae</taxon>
        <taxon>Variovorax</taxon>
    </lineage>
</organism>
<dbReference type="InterPro" id="IPR050298">
    <property type="entry name" value="Gram-neg_bact_OMP"/>
</dbReference>
<dbReference type="EMBL" id="JBBKZT010000021">
    <property type="protein sequence ID" value="MEJ8851296.1"/>
    <property type="molecule type" value="Genomic_DNA"/>
</dbReference>
<comment type="caution">
    <text evidence="13">The sequence shown here is derived from an EMBL/GenBank/DDBJ whole genome shotgun (WGS) entry which is preliminary data.</text>
</comment>
<evidence type="ECO:0000313" key="14">
    <source>
        <dbReference type="Proteomes" id="UP001385892"/>
    </source>
</evidence>
<dbReference type="PANTHER" id="PTHR34501">
    <property type="entry name" value="PROTEIN YDDL-RELATED"/>
    <property type="match status" value="1"/>
</dbReference>
<comment type="subunit">
    <text evidence="2">Homotrimer.</text>
</comment>
<comment type="subcellular location">
    <subcellularLocation>
        <location evidence="1">Cell outer membrane</location>
        <topology evidence="1">Multi-pass membrane protein</topology>
    </subcellularLocation>
</comment>
<keyword evidence="14" id="KW-1185">Reference proteome</keyword>
<dbReference type="Gene3D" id="2.40.160.10">
    <property type="entry name" value="Porin"/>
    <property type="match status" value="1"/>
</dbReference>
<keyword evidence="5" id="KW-0812">Transmembrane</keyword>
<accession>A0ABU8WUW0</accession>
<evidence type="ECO:0000256" key="1">
    <source>
        <dbReference type="ARBA" id="ARBA00004571"/>
    </source>
</evidence>
<sequence length="422" mass="43823">MKATLAALATLAVAGTASAQSSLTLFGVMDAGISYYETKSNRYTNNPLMAAPLFAPDNVTRSKWAMSTGGNSGSRLGFRGTEDLGGGLAASFWLEAALANDTGLGTAPGGIIGFNRRSTLSLSGGFGEIRLGRDFTPIYTNDLIADPWVNSGVGATLFGSLGANLATLRGPGSPVAASDHYTRASNSIGYFLPPGLGGFYGQLMYGLPETVKLSNAPQAPSSTGRYFGGRFGYARGPVDVAIAYGSSQAADGLVAAALVNNKIDIASVIATYDFGPLKLYGELMQTQDKRESTSISAITRIKDKYKGGLIGVTVPVGPGQFRATYAKVKFDTGAEVAPLSVGSTDMDASSQKLALGYVYNLSKRTAFYATVAKVQIKDGQNNPVVMGSTTGGGLTYLSTGAGVQGYAPRSSMGYDFGFRHAF</sequence>
<dbReference type="CDD" id="cd00342">
    <property type="entry name" value="gram_neg_porins"/>
    <property type="match status" value="1"/>
</dbReference>
<keyword evidence="9" id="KW-0472">Membrane</keyword>
<evidence type="ECO:0000256" key="4">
    <source>
        <dbReference type="ARBA" id="ARBA00022452"/>
    </source>
</evidence>
<evidence type="ECO:0000256" key="2">
    <source>
        <dbReference type="ARBA" id="ARBA00011233"/>
    </source>
</evidence>
<dbReference type="InterPro" id="IPR033900">
    <property type="entry name" value="Gram_neg_porin_domain"/>
</dbReference>
<proteinExistence type="predicted"/>
<reference evidence="13 14" key="1">
    <citation type="submission" date="2024-03" db="EMBL/GenBank/DDBJ databases">
        <title>Novel species of the genus Variovorax.</title>
        <authorList>
            <person name="Liu Q."/>
            <person name="Xin Y.-H."/>
        </authorList>
    </citation>
    <scope>NUCLEOTIDE SEQUENCE [LARGE SCALE GENOMIC DNA]</scope>
    <source>
        <strain evidence="13 14">KACC 18900</strain>
    </source>
</reference>
<evidence type="ECO:0000256" key="3">
    <source>
        <dbReference type="ARBA" id="ARBA00022448"/>
    </source>
</evidence>
<keyword evidence="4" id="KW-1134">Transmembrane beta strand</keyword>
<evidence type="ECO:0000313" key="13">
    <source>
        <dbReference type="EMBL" id="MEJ8851296.1"/>
    </source>
</evidence>
<feature type="chain" id="PRO_5047142368" evidence="11">
    <location>
        <begin position="20"/>
        <end position="422"/>
    </location>
</feature>
<evidence type="ECO:0000256" key="7">
    <source>
        <dbReference type="ARBA" id="ARBA00023065"/>
    </source>
</evidence>
<evidence type="ECO:0000256" key="10">
    <source>
        <dbReference type="ARBA" id="ARBA00023237"/>
    </source>
</evidence>
<feature type="domain" description="Porin" evidence="12">
    <location>
        <begin position="5"/>
        <end position="377"/>
    </location>
</feature>